<dbReference type="GO" id="GO:0006298">
    <property type="term" value="P:mismatch repair"/>
    <property type="evidence" value="ECO:0007669"/>
    <property type="project" value="UniProtKB-UniRule"/>
</dbReference>
<dbReference type="PANTHER" id="PTHR11361">
    <property type="entry name" value="DNA MISMATCH REPAIR PROTEIN MUTS FAMILY MEMBER"/>
    <property type="match status" value="1"/>
</dbReference>
<feature type="coiled-coil region" evidence="11">
    <location>
        <begin position="378"/>
        <end position="444"/>
    </location>
</feature>
<evidence type="ECO:0000313" key="13">
    <source>
        <dbReference type="EMBL" id="SNR87172.1"/>
    </source>
</evidence>
<keyword evidence="11" id="KW-0175">Coiled coil</keyword>
<dbReference type="InterPro" id="IPR007695">
    <property type="entry name" value="DNA_mismatch_repair_MutS-lik_N"/>
</dbReference>
<dbReference type="InterPro" id="IPR005748">
    <property type="entry name" value="DNA_mismatch_repair_MutS"/>
</dbReference>
<dbReference type="InterPro" id="IPR007696">
    <property type="entry name" value="DNA_mismatch_repair_MutS_core"/>
</dbReference>
<dbReference type="Gene3D" id="3.40.1170.10">
    <property type="entry name" value="DNA repair protein MutS, domain I"/>
    <property type="match status" value="1"/>
</dbReference>
<keyword evidence="3 9" id="KW-0547">Nucleotide-binding</keyword>
<dbReference type="PROSITE" id="PS00486">
    <property type="entry name" value="DNA_MISMATCH_REPAIR_2"/>
    <property type="match status" value="1"/>
</dbReference>
<dbReference type="PANTHER" id="PTHR11361:SF34">
    <property type="entry name" value="DNA MISMATCH REPAIR PROTEIN MSH1, MITOCHONDRIAL"/>
    <property type="match status" value="1"/>
</dbReference>
<dbReference type="GO" id="GO:0140664">
    <property type="term" value="F:ATP-dependent DNA damage sensor activity"/>
    <property type="evidence" value="ECO:0007669"/>
    <property type="project" value="InterPro"/>
</dbReference>
<dbReference type="InterPro" id="IPR027417">
    <property type="entry name" value="P-loop_NTPase"/>
</dbReference>
<evidence type="ECO:0000256" key="8">
    <source>
        <dbReference type="ARBA" id="ARBA00024647"/>
    </source>
</evidence>
<evidence type="ECO:0000256" key="10">
    <source>
        <dbReference type="RuleBase" id="RU003756"/>
    </source>
</evidence>
<organism evidence="13 14">
    <name type="scientific">Desulfurobacterium atlanticum</name>
    <dbReference type="NCBI Taxonomy" id="240169"/>
    <lineage>
        <taxon>Bacteria</taxon>
        <taxon>Pseudomonadati</taxon>
        <taxon>Aquificota</taxon>
        <taxon>Aquificia</taxon>
        <taxon>Desulfurobacteriales</taxon>
        <taxon>Desulfurobacteriaceae</taxon>
        <taxon>Desulfurobacterium</taxon>
    </lineage>
</organism>
<dbReference type="CDD" id="cd03284">
    <property type="entry name" value="ABC_MutS1"/>
    <property type="match status" value="1"/>
</dbReference>
<evidence type="ECO:0000256" key="5">
    <source>
        <dbReference type="ARBA" id="ARBA00022840"/>
    </source>
</evidence>
<name>A0A238ZVM3_9BACT</name>
<dbReference type="GO" id="GO:0030983">
    <property type="term" value="F:mismatched DNA binding"/>
    <property type="evidence" value="ECO:0007669"/>
    <property type="project" value="InterPro"/>
</dbReference>
<evidence type="ECO:0000256" key="11">
    <source>
        <dbReference type="SAM" id="Coils"/>
    </source>
</evidence>
<protein>
    <recommendedName>
        <fullName evidence="2 9">DNA mismatch repair protein MutS</fullName>
    </recommendedName>
</protein>
<dbReference type="RefSeq" id="WP_089323516.1">
    <property type="nucleotide sequence ID" value="NZ_FZOB01000012.1"/>
</dbReference>
<dbReference type="EMBL" id="FZOB01000012">
    <property type="protein sequence ID" value="SNR87172.1"/>
    <property type="molecule type" value="Genomic_DNA"/>
</dbReference>
<dbReference type="GO" id="GO:0005524">
    <property type="term" value="F:ATP binding"/>
    <property type="evidence" value="ECO:0007669"/>
    <property type="project" value="UniProtKB-UniRule"/>
</dbReference>
<evidence type="ECO:0000256" key="7">
    <source>
        <dbReference type="ARBA" id="ARBA00023204"/>
    </source>
</evidence>
<evidence type="ECO:0000313" key="14">
    <source>
        <dbReference type="Proteomes" id="UP000198405"/>
    </source>
</evidence>
<keyword evidence="5 9" id="KW-0067">ATP-binding</keyword>
<reference evidence="14" key="1">
    <citation type="submission" date="2017-06" db="EMBL/GenBank/DDBJ databases">
        <authorList>
            <person name="Varghese N."/>
            <person name="Submissions S."/>
        </authorList>
    </citation>
    <scope>NUCLEOTIDE SEQUENCE [LARGE SCALE GENOMIC DNA]</scope>
    <source>
        <strain evidence="14">DSM 15668</strain>
    </source>
</reference>
<dbReference type="Gene3D" id="1.10.1420.10">
    <property type="match status" value="2"/>
</dbReference>
<dbReference type="GO" id="GO:0003684">
    <property type="term" value="F:damaged DNA binding"/>
    <property type="evidence" value="ECO:0007669"/>
    <property type="project" value="UniProtKB-UniRule"/>
</dbReference>
<dbReference type="SUPFAM" id="SSF52540">
    <property type="entry name" value="P-loop containing nucleoside triphosphate hydrolases"/>
    <property type="match status" value="1"/>
</dbReference>
<dbReference type="InterPro" id="IPR016151">
    <property type="entry name" value="DNA_mismatch_repair_MutS_N"/>
</dbReference>
<feature type="domain" description="DNA mismatch repair proteins mutS family" evidence="12">
    <location>
        <begin position="676"/>
        <end position="692"/>
    </location>
</feature>
<sequence>MINKKNLTPALKQYLEIKEKHKDALLLFRMGDFYELFFQDAVTAARELEITLTSRNFGKSTEKVPMCGVPYHSVEPYIEKLIRKGYKVAICEQVEEPKPGKKIVKREVIRVITPGTYFEDEKEERFLMAIYPSGKKRYSIAWTDLSTGDVFFTTTDKEHLLSIIDKFKPKEIIAPEKVKTIFKEIKQICPESFIQIKEESFFKTLNKFHIESNNETELKVLSSIEKFIEETQLEFKPKLKKARRYVEENFIYLDPFTCKSLELTESIHNSKKEFSLFGVLDKTTTGMGRRFLKFSILHPLKSKESIDRRLEAVESLISSMFIRDEIEKILKEIYDIERIFSKISSGIASPKDLAAFRRSIKELPSLKKLLNGLSGKLFKEIKKDFDTLEDIYHELERVIVENPPFSPREGGIIKRGVDKQLDELRKITEEGEEILKQIEERERKRTGIASLKIKFNNVFGYHIEISKPNLHLVPEDYIRRQTLVNAERFITPELKEFEEKILSAKEKIEKIEYEIFSNLRKFITKNAERIQKTAEKIGLIDFLLSLSKVAIERNYCKPEITTGYSITIEEGKHPVLEKFLEEDFIPNSINLAESAFLSIVTGPNMGGKSVFLRQTALIVLMAQIGSFVPAKSAKIGIVDRIFSRVGASDNVSRGLSTFMMEMVETANILSNATKRSLLILDEIGRGTSTFDGMSIARAVVEYIAEKIKAKTLFATHYHELTELEKEIEGVFNLHVTVKEINGRIIFTHKVVPGSSEKSYGIHVARLAGLPEEVIKRAEELLLSMENNITNKIPANIKNKDDTLPLFTLKEPENYPHSEILKELETIDISTTTPLDALMILARLKKLASRKV</sequence>
<dbReference type="OrthoDB" id="9802448at2"/>
<dbReference type="Gene3D" id="3.40.50.300">
    <property type="entry name" value="P-loop containing nucleotide triphosphate hydrolases"/>
    <property type="match status" value="1"/>
</dbReference>
<dbReference type="InterPro" id="IPR036678">
    <property type="entry name" value="MutS_con_dom_sf"/>
</dbReference>
<dbReference type="FunFam" id="3.40.50.300:FF:000870">
    <property type="entry name" value="MutS protein homolog 4"/>
    <property type="match status" value="1"/>
</dbReference>
<dbReference type="InterPro" id="IPR007860">
    <property type="entry name" value="DNA_mmatch_repair_MutS_con_dom"/>
</dbReference>
<dbReference type="InterPro" id="IPR017261">
    <property type="entry name" value="DNA_mismatch_repair_MutS/MSH"/>
</dbReference>
<dbReference type="HAMAP" id="MF_00096">
    <property type="entry name" value="MutS"/>
    <property type="match status" value="1"/>
</dbReference>
<evidence type="ECO:0000256" key="9">
    <source>
        <dbReference type="HAMAP-Rule" id="MF_00096"/>
    </source>
</evidence>
<proteinExistence type="inferred from homology"/>
<dbReference type="InterPro" id="IPR045076">
    <property type="entry name" value="MutS"/>
</dbReference>
<comment type="similarity">
    <text evidence="1 9 10">Belongs to the DNA mismatch repair MutS family.</text>
</comment>
<dbReference type="InterPro" id="IPR007861">
    <property type="entry name" value="DNA_mismatch_repair_MutS_clamp"/>
</dbReference>
<evidence type="ECO:0000256" key="2">
    <source>
        <dbReference type="ARBA" id="ARBA00021982"/>
    </source>
</evidence>
<dbReference type="SUPFAM" id="SSF48334">
    <property type="entry name" value="DNA repair protein MutS, domain III"/>
    <property type="match status" value="1"/>
</dbReference>
<accession>A0A238ZVM3</accession>
<dbReference type="NCBIfam" id="TIGR01070">
    <property type="entry name" value="mutS1"/>
    <property type="match status" value="1"/>
</dbReference>
<dbReference type="Pfam" id="PF05188">
    <property type="entry name" value="MutS_II"/>
    <property type="match status" value="1"/>
</dbReference>
<dbReference type="SUPFAM" id="SSF55271">
    <property type="entry name" value="DNA repair protein MutS, domain I"/>
    <property type="match status" value="1"/>
</dbReference>
<evidence type="ECO:0000256" key="6">
    <source>
        <dbReference type="ARBA" id="ARBA00023125"/>
    </source>
</evidence>
<dbReference type="GO" id="GO:0005829">
    <property type="term" value="C:cytosol"/>
    <property type="evidence" value="ECO:0007669"/>
    <property type="project" value="TreeGrafter"/>
</dbReference>
<feature type="binding site" evidence="9">
    <location>
        <begin position="602"/>
        <end position="609"/>
    </location>
    <ligand>
        <name>ATP</name>
        <dbReference type="ChEBI" id="CHEBI:30616"/>
    </ligand>
</feature>
<keyword evidence="4 9" id="KW-0227">DNA damage</keyword>
<comment type="function">
    <text evidence="8 9">This protein is involved in the repair of mismatches in DNA. It is possible that it carries out the mismatch recognition step. This protein has a weak ATPase activity.</text>
</comment>
<dbReference type="SMART" id="SM00534">
    <property type="entry name" value="MUTSac"/>
    <property type="match status" value="1"/>
</dbReference>
<keyword evidence="6 9" id="KW-0238">DNA-binding</keyword>
<evidence type="ECO:0000256" key="1">
    <source>
        <dbReference type="ARBA" id="ARBA00006271"/>
    </source>
</evidence>
<evidence type="ECO:0000256" key="4">
    <source>
        <dbReference type="ARBA" id="ARBA00022763"/>
    </source>
</evidence>
<gene>
    <name evidence="9" type="primary">mutS</name>
    <name evidence="13" type="ORF">SAMN06265340_11239</name>
</gene>
<dbReference type="Proteomes" id="UP000198405">
    <property type="component" value="Unassembled WGS sequence"/>
</dbReference>
<dbReference type="SUPFAM" id="SSF53150">
    <property type="entry name" value="DNA repair protein MutS, domain II"/>
    <property type="match status" value="1"/>
</dbReference>
<dbReference type="InterPro" id="IPR000432">
    <property type="entry name" value="DNA_mismatch_repair_MutS_C"/>
</dbReference>
<dbReference type="SMART" id="SM00533">
    <property type="entry name" value="MUTSd"/>
    <property type="match status" value="1"/>
</dbReference>
<dbReference type="Pfam" id="PF05192">
    <property type="entry name" value="MutS_III"/>
    <property type="match status" value="1"/>
</dbReference>
<dbReference type="AlphaFoldDB" id="A0A238ZVM3"/>
<dbReference type="InterPro" id="IPR036187">
    <property type="entry name" value="DNA_mismatch_repair_MutS_sf"/>
</dbReference>
<dbReference type="PIRSF" id="PIRSF037677">
    <property type="entry name" value="DNA_mis_repair_Msh6"/>
    <property type="match status" value="1"/>
</dbReference>
<keyword evidence="7 9" id="KW-0234">DNA repair</keyword>
<dbReference type="Pfam" id="PF05190">
    <property type="entry name" value="MutS_IV"/>
    <property type="match status" value="1"/>
</dbReference>
<dbReference type="Gene3D" id="3.30.420.110">
    <property type="entry name" value="MutS, connector domain"/>
    <property type="match status" value="1"/>
</dbReference>
<dbReference type="Pfam" id="PF00488">
    <property type="entry name" value="MutS_V"/>
    <property type="match status" value="1"/>
</dbReference>
<keyword evidence="14" id="KW-1185">Reference proteome</keyword>
<dbReference type="NCBIfam" id="NF003810">
    <property type="entry name" value="PRK05399.1"/>
    <property type="match status" value="1"/>
</dbReference>
<evidence type="ECO:0000256" key="3">
    <source>
        <dbReference type="ARBA" id="ARBA00022741"/>
    </source>
</evidence>
<evidence type="ECO:0000259" key="12">
    <source>
        <dbReference type="PROSITE" id="PS00486"/>
    </source>
</evidence>
<dbReference type="Pfam" id="PF01624">
    <property type="entry name" value="MutS_I"/>
    <property type="match status" value="1"/>
</dbReference>
<dbReference type="FunFam" id="3.40.1170.10:FF:000001">
    <property type="entry name" value="DNA mismatch repair protein MutS"/>
    <property type="match status" value="1"/>
</dbReference>